<keyword evidence="2" id="KW-0472">Membrane</keyword>
<dbReference type="RefSeq" id="WP_194450121.1">
    <property type="nucleotide sequence ID" value="NZ_CP063849.1"/>
</dbReference>
<dbReference type="InterPro" id="IPR050445">
    <property type="entry name" value="Bact_polysacc_biosynth/exp"/>
</dbReference>
<reference evidence="3 4" key="1">
    <citation type="submission" date="2020-10" db="EMBL/GenBank/DDBJ databases">
        <title>Complete genome sequence of Paludibaculum fermentans P105T, a facultatively anaerobic acidobacterium capable of dissimilatory Fe(III) reduction.</title>
        <authorList>
            <person name="Dedysh S.N."/>
            <person name="Beletsky A.V."/>
            <person name="Kulichevskaya I.S."/>
            <person name="Mardanov A.V."/>
            <person name="Ravin N.V."/>
        </authorList>
    </citation>
    <scope>NUCLEOTIDE SEQUENCE [LARGE SCALE GENOMIC DNA]</scope>
    <source>
        <strain evidence="3 4">P105</strain>
    </source>
</reference>
<dbReference type="PANTHER" id="PTHR32309">
    <property type="entry name" value="TYROSINE-PROTEIN KINASE"/>
    <property type="match status" value="1"/>
</dbReference>
<dbReference type="GO" id="GO:0004713">
    <property type="term" value="F:protein tyrosine kinase activity"/>
    <property type="evidence" value="ECO:0007669"/>
    <property type="project" value="TreeGrafter"/>
</dbReference>
<dbReference type="PANTHER" id="PTHR32309:SF13">
    <property type="entry name" value="FERRIC ENTEROBACTIN TRANSPORT PROTEIN FEPE"/>
    <property type="match status" value="1"/>
</dbReference>
<name>A0A7S7NRN0_PALFE</name>
<dbReference type="KEGG" id="pfer:IRI77_00400"/>
<evidence type="ECO:0000256" key="1">
    <source>
        <dbReference type="SAM" id="Coils"/>
    </source>
</evidence>
<dbReference type="EMBL" id="CP063849">
    <property type="protein sequence ID" value="QOY88459.1"/>
    <property type="molecule type" value="Genomic_DNA"/>
</dbReference>
<keyword evidence="4" id="KW-1185">Reference proteome</keyword>
<feature type="transmembrane region" description="Helical" evidence="2">
    <location>
        <begin position="314"/>
        <end position="333"/>
    </location>
</feature>
<keyword evidence="1" id="KW-0175">Coiled coil</keyword>
<keyword evidence="2" id="KW-0812">Transmembrane</keyword>
<evidence type="ECO:0000313" key="4">
    <source>
        <dbReference type="Proteomes" id="UP000593892"/>
    </source>
</evidence>
<protein>
    <recommendedName>
        <fullName evidence="5">Polysaccharide chain length determinant N-terminal domain-containing protein</fullName>
    </recommendedName>
</protein>
<evidence type="ECO:0000313" key="3">
    <source>
        <dbReference type="EMBL" id="QOY88459.1"/>
    </source>
</evidence>
<accession>A0A7S7NRN0</accession>
<keyword evidence="2" id="KW-1133">Transmembrane helix</keyword>
<feature type="coiled-coil region" evidence="1">
    <location>
        <begin position="232"/>
        <end position="280"/>
    </location>
</feature>
<feature type="coiled-coil region" evidence="1">
    <location>
        <begin position="162"/>
        <end position="189"/>
    </location>
</feature>
<dbReference type="AlphaFoldDB" id="A0A7S7NRN0"/>
<proteinExistence type="predicted"/>
<sequence length="356" mass="39330">MADSFDAYEYFRYLKQRWWYSALACGASVTLALLGCALLTKQYSATASILIDPPPSSDVRTAVAVSPVYLESLRTYEYFAGSDSLFQRAAEQFHLTSADPAEPIERLKKRVLKVSKLRDTKILEITATLPDPKQAAALASYLAAQTAALSQSVGREGDQELIANTGKQLEAEEKRLNELNQALQSLAGGKLESAERYKLESLIDSQAGVERELMRSHADLAEHSDAGLQRRVSELQTQSTALKAQAAEVETRVARTTAKREALEADIATTVRERDALRGRMRDLRASVGTRGERLSVIDSGVVPQRPSFPKTPLIVVSAFLLSFVASFLYLSVGFSMAQLRGRAARFQHVEHERKY</sequence>
<organism evidence="3 4">
    <name type="scientific">Paludibaculum fermentans</name>
    <dbReference type="NCBI Taxonomy" id="1473598"/>
    <lineage>
        <taxon>Bacteria</taxon>
        <taxon>Pseudomonadati</taxon>
        <taxon>Acidobacteriota</taxon>
        <taxon>Terriglobia</taxon>
        <taxon>Bryobacterales</taxon>
        <taxon>Bryobacteraceae</taxon>
        <taxon>Paludibaculum</taxon>
    </lineage>
</organism>
<dbReference type="GO" id="GO:0005886">
    <property type="term" value="C:plasma membrane"/>
    <property type="evidence" value="ECO:0007669"/>
    <property type="project" value="TreeGrafter"/>
</dbReference>
<gene>
    <name evidence="3" type="ORF">IRI77_00400</name>
</gene>
<evidence type="ECO:0000256" key="2">
    <source>
        <dbReference type="SAM" id="Phobius"/>
    </source>
</evidence>
<feature type="transmembrane region" description="Helical" evidence="2">
    <location>
        <begin position="18"/>
        <end position="39"/>
    </location>
</feature>
<dbReference type="Proteomes" id="UP000593892">
    <property type="component" value="Chromosome"/>
</dbReference>
<evidence type="ECO:0008006" key="5">
    <source>
        <dbReference type="Google" id="ProtNLM"/>
    </source>
</evidence>